<protein>
    <submittedName>
        <fullName evidence="2">Uncharacterized protein</fullName>
    </submittedName>
</protein>
<evidence type="ECO:0000313" key="3">
    <source>
        <dbReference type="Proteomes" id="UP000320443"/>
    </source>
</evidence>
<accession>A0A553G1R6</accession>
<comment type="caution">
    <text evidence="2">The sequence shown here is derived from an EMBL/GenBank/DDBJ whole genome shotgun (WGS) entry which is preliminary data.</text>
</comment>
<dbReference type="EMBL" id="VKDK01000003">
    <property type="protein sequence ID" value="TRX63440.1"/>
    <property type="molecule type" value="Genomic_DNA"/>
</dbReference>
<organism evidence="2 3">
    <name type="scientific">Corynebacterium hiratae</name>
    <dbReference type="NCBI Taxonomy" id="3139423"/>
    <lineage>
        <taxon>Bacteria</taxon>
        <taxon>Bacillati</taxon>
        <taxon>Actinomycetota</taxon>
        <taxon>Actinomycetes</taxon>
        <taxon>Mycobacteriales</taxon>
        <taxon>Corynebacteriaceae</taxon>
        <taxon>Corynebacterium</taxon>
    </lineage>
</organism>
<dbReference type="Proteomes" id="UP000320443">
    <property type="component" value="Unassembled WGS sequence"/>
</dbReference>
<keyword evidence="1" id="KW-0812">Transmembrane</keyword>
<proteinExistence type="predicted"/>
<keyword evidence="3" id="KW-1185">Reference proteome</keyword>
<feature type="transmembrane region" description="Helical" evidence="1">
    <location>
        <begin position="49"/>
        <end position="72"/>
    </location>
</feature>
<keyword evidence="1" id="KW-0472">Membrane</keyword>
<dbReference type="RefSeq" id="WP_049156011.1">
    <property type="nucleotide sequence ID" value="NZ_VKDK01000003.1"/>
</dbReference>
<name>A0A553G1R6_9CORY</name>
<evidence type="ECO:0000256" key="1">
    <source>
        <dbReference type="SAM" id="Phobius"/>
    </source>
</evidence>
<evidence type="ECO:0000313" key="2">
    <source>
        <dbReference type="EMBL" id="TRX63440.1"/>
    </source>
</evidence>
<feature type="transmembrane region" description="Helical" evidence="1">
    <location>
        <begin position="20"/>
        <end position="37"/>
    </location>
</feature>
<reference evidence="2 3" key="1">
    <citation type="submission" date="2019-07" db="EMBL/GenBank/DDBJ databases">
        <title>Draft genome of C. aurimucosum strain 2274.</title>
        <authorList>
            <person name="Pacheco L.G.C."/>
            <person name="Aguiar E.R.G.R."/>
            <person name="Santos C.S."/>
            <person name="Rocha D.J.P.G."/>
            <person name="Sant'Anna L.O."/>
            <person name="Mattos-Guaraldi A.L."/>
            <person name="Santos L.S."/>
        </authorList>
    </citation>
    <scope>NUCLEOTIDE SEQUENCE [LARGE SCALE GENOMIC DNA]</scope>
    <source>
        <strain evidence="2 3">2274</strain>
    </source>
</reference>
<gene>
    <name evidence="2" type="ORF">FNY97_03265</name>
</gene>
<keyword evidence="1" id="KW-1133">Transmembrane helix</keyword>
<sequence length="83" mass="8944">MPQQNSPNTNDLGFFKPSKFHLGSTVFIIALSVVAFLPMSFNTMISGTALVNFVLVAIMVLSLIILLVDLFVNKNDDGGVNNA</sequence>